<dbReference type="RefSeq" id="WP_132476531.1">
    <property type="nucleotide sequence ID" value="NZ_JBHRVM010000001.1"/>
</dbReference>
<dbReference type="PRINTS" id="PR00420">
    <property type="entry name" value="RNGMNOXGNASE"/>
</dbReference>
<protein>
    <submittedName>
        <fullName evidence="3">2-octaprenyl-6-methoxyphenol hydroxylase</fullName>
    </submittedName>
</protein>
<dbReference type="OrthoDB" id="9769565at2"/>
<comment type="caution">
    <text evidence="3">The sequence shown here is derived from an EMBL/GenBank/DDBJ whole genome shotgun (WGS) entry which is preliminary data.</text>
</comment>
<dbReference type="Proteomes" id="UP000294692">
    <property type="component" value="Unassembled WGS sequence"/>
</dbReference>
<organism evidence="3 4">
    <name type="scientific">Paracandidimonas soli</name>
    <dbReference type="NCBI Taxonomy" id="1917182"/>
    <lineage>
        <taxon>Bacteria</taxon>
        <taxon>Pseudomonadati</taxon>
        <taxon>Pseudomonadota</taxon>
        <taxon>Betaproteobacteria</taxon>
        <taxon>Burkholderiales</taxon>
        <taxon>Alcaligenaceae</taxon>
        <taxon>Paracandidimonas</taxon>
    </lineage>
</organism>
<dbReference type="Gene3D" id="3.50.50.60">
    <property type="entry name" value="FAD/NAD(P)-binding domain"/>
    <property type="match status" value="2"/>
</dbReference>
<dbReference type="InterPro" id="IPR051205">
    <property type="entry name" value="UbiH/COQ6_monooxygenase"/>
</dbReference>
<dbReference type="InterPro" id="IPR018168">
    <property type="entry name" value="Ubi_Hdrlase_CS"/>
</dbReference>
<evidence type="ECO:0000313" key="4">
    <source>
        <dbReference type="Proteomes" id="UP000294692"/>
    </source>
</evidence>
<dbReference type="InterPro" id="IPR036188">
    <property type="entry name" value="FAD/NAD-bd_sf"/>
</dbReference>
<sequence length="414" mass="43728">MDSSVSLPSGDAADGSASRPSRHSRREDAAIPGEHAGADAASVCAAQGGILISGAGPVGCSLALLLAAESADPSRICLSGVFPAAGAAGGETRLDPRALALNHGSRVLLEQLRAWPDKAADILTVHVSQRGRLGRTLIRHEELGVPRLGSVVTYDALFRTLHEAVRRSGIQLHSASQDAPPPEAQLRVQSDGARPKGLQRTYGQHALLCTVQAGRALPHWAFERFTAQGPLALLPHPAHDGCYSLVWCTTPERAASLAAMTAADFDGALQSMFGERLGQLRSLDGRTVFPLSLHAGPVLPTPGTVAIGNAAQTLHPVAGQGLNLGLRDAAQLTQALAPWLRNPALSPEPALRQYARMRRADRWLTMGITDTLPRFFATRNPLVQHMGGLGLLTLDLLRIARAPLASQLLMGLRA</sequence>
<dbReference type="PANTHER" id="PTHR43876:SF7">
    <property type="entry name" value="UBIQUINONE BIOSYNTHESIS MONOOXYGENASE COQ6, MITOCHONDRIAL"/>
    <property type="match status" value="1"/>
</dbReference>
<name>A0A4R3V5J8_9BURK</name>
<keyword evidence="4" id="KW-1185">Reference proteome</keyword>
<dbReference type="EMBL" id="SMBX01000004">
    <property type="protein sequence ID" value="TCU99080.1"/>
    <property type="molecule type" value="Genomic_DNA"/>
</dbReference>
<reference evidence="3 4" key="1">
    <citation type="submission" date="2019-03" db="EMBL/GenBank/DDBJ databases">
        <title>Genomic Encyclopedia of Type Strains, Phase IV (KMG-IV): sequencing the most valuable type-strain genomes for metagenomic binning, comparative biology and taxonomic classification.</title>
        <authorList>
            <person name="Goeker M."/>
        </authorList>
    </citation>
    <scope>NUCLEOTIDE SEQUENCE [LARGE SCALE GENOMIC DNA]</scope>
    <source>
        <strain evidence="3 4">DSM 100048</strain>
    </source>
</reference>
<proteinExistence type="predicted"/>
<feature type="domain" description="FAD-binding" evidence="2">
    <location>
        <begin position="306"/>
        <end position="360"/>
    </location>
</feature>
<dbReference type="PANTHER" id="PTHR43876">
    <property type="entry name" value="UBIQUINONE BIOSYNTHESIS MONOOXYGENASE COQ6, MITOCHONDRIAL"/>
    <property type="match status" value="1"/>
</dbReference>
<dbReference type="Pfam" id="PF01494">
    <property type="entry name" value="FAD_binding_3"/>
    <property type="match status" value="1"/>
</dbReference>
<dbReference type="Gene3D" id="3.30.9.10">
    <property type="entry name" value="D-Amino Acid Oxidase, subunit A, domain 2"/>
    <property type="match status" value="1"/>
</dbReference>
<evidence type="ECO:0000313" key="3">
    <source>
        <dbReference type="EMBL" id="TCU99080.1"/>
    </source>
</evidence>
<dbReference type="AlphaFoldDB" id="A0A4R3V5J8"/>
<dbReference type="InterPro" id="IPR002938">
    <property type="entry name" value="FAD-bd"/>
</dbReference>
<feature type="region of interest" description="Disordered" evidence="1">
    <location>
        <begin position="1"/>
        <end position="28"/>
    </location>
</feature>
<evidence type="ECO:0000256" key="1">
    <source>
        <dbReference type="SAM" id="MobiDB-lite"/>
    </source>
</evidence>
<dbReference type="GO" id="GO:0071949">
    <property type="term" value="F:FAD binding"/>
    <property type="evidence" value="ECO:0007669"/>
    <property type="project" value="InterPro"/>
</dbReference>
<dbReference type="SUPFAM" id="SSF51905">
    <property type="entry name" value="FAD/NAD(P)-binding domain"/>
    <property type="match status" value="1"/>
</dbReference>
<evidence type="ECO:0000259" key="2">
    <source>
        <dbReference type="Pfam" id="PF01494"/>
    </source>
</evidence>
<dbReference type="PROSITE" id="PS01304">
    <property type="entry name" value="UBIH"/>
    <property type="match status" value="1"/>
</dbReference>
<accession>A0A4R3V5J8</accession>
<gene>
    <name evidence="3" type="ORF">EV686_104179</name>
</gene>